<dbReference type="GeneTree" id="ENSGT00390000018542"/>
<sequence>MNHWDFTLVHVIADGKKKEQYNEIRPCPASRRVFSYCSSVSTGRPCRNSCSFAHSDVELAIWKAEQGKGLERANLLRPAVEATASPPDSAPQYQFYCRVCLVTCDSQQSFENHCSSVEHTQLIATDTLTEWTYRAPPYDPKTFSLCKRPDICEYGQDCARAHSVQELEEWIQRAKIAERKKKVAKQDGLLAYQDRLIAEYQTSHNEVLIISEAVDGVRVTCKQPLRIHSENKKLQYEWVFTIHSQVSWKGEMPHKPVEKGPVSPLMGLLDSARLHSWIARARMWNCWLSTRPPPSQWTSSEGQGASPSPASTTMKKCTTSSSKKKKLSSF</sequence>
<feature type="region of interest" description="Disordered" evidence="1">
    <location>
        <begin position="292"/>
        <end position="330"/>
    </location>
</feature>
<dbReference type="AlphaFoldDB" id="A0A670ZAP2"/>
<reference evidence="2" key="1">
    <citation type="submission" date="2025-08" db="UniProtKB">
        <authorList>
            <consortium name="Ensembl"/>
        </authorList>
    </citation>
    <scope>IDENTIFICATION</scope>
</reference>
<dbReference type="Proteomes" id="UP000472273">
    <property type="component" value="Unplaced"/>
</dbReference>
<dbReference type="Ensembl" id="ENSPTXT00000019520.1">
    <property type="protein sequence ID" value="ENSPTXP00000018943.1"/>
    <property type="gene ID" value="ENSPTXG00000013074.1"/>
</dbReference>
<proteinExistence type="predicted"/>
<reference evidence="2" key="2">
    <citation type="submission" date="2025-09" db="UniProtKB">
        <authorList>
            <consortium name="Ensembl"/>
        </authorList>
    </citation>
    <scope>IDENTIFICATION</scope>
</reference>
<evidence type="ECO:0000256" key="1">
    <source>
        <dbReference type="SAM" id="MobiDB-lite"/>
    </source>
</evidence>
<evidence type="ECO:0000313" key="2">
    <source>
        <dbReference type="Ensembl" id="ENSPTXP00000018943.1"/>
    </source>
</evidence>
<evidence type="ECO:0008006" key="4">
    <source>
        <dbReference type="Google" id="ProtNLM"/>
    </source>
</evidence>
<feature type="compositionally biased region" description="Low complexity" evidence="1">
    <location>
        <begin position="311"/>
        <end position="321"/>
    </location>
</feature>
<evidence type="ECO:0000313" key="3">
    <source>
        <dbReference type="Proteomes" id="UP000472273"/>
    </source>
</evidence>
<feature type="compositionally biased region" description="Polar residues" evidence="1">
    <location>
        <begin position="296"/>
        <end position="310"/>
    </location>
</feature>
<dbReference type="InterPro" id="IPR036236">
    <property type="entry name" value="Znf_C2H2_sf"/>
</dbReference>
<dbReference type="OMA" id="CPRDSAW"/>
<protein>
    <recommendedName>
        <fullName evidence="4">C3H1-type domain-containing protein</fullName>
    </recommendedName>
</protein>
<accession>A0A670ZAP2</accession>
<dbReference type="SUPFAM" id="SSF57667">
    <property type="entry name" value="beta-beta-alpha zinc fingers"/>
    <property type="match status" value="1"/>
</dbReference>
<organism evidence="2 3">
    <name type="scientific">Pseudonaja textilis</name>
    <name type="common">Eastern brown snake</name>
    <dbReference type="NCBI Taxonomy" id="8673"/>
    <lineage>
        <taxon>Eukaryota</taxon>
        <taxon>Metazoa</taxon>
        <taxon>Chordata</taxon>
        <taxon>Craniata</taxon>
        <taxon>Vertebrata</taxon>
        <taxon>Euteleostomi</taxon>
        <taxon>Lepidosauria</taxon>
        <taxon>Squamata</taxon>
        <taxon>Bifurcata</taxon>
        <taxon>Unidentata</taxon>
        <taxon>Episquamata</taxon>
        <taxon>Toxicofera</taxon>
        <taxon>Serpentes</taxon>
        <taxon>Colubroidea</taxon>
        <taxon>Elapidae</taxon>
        <taxon>Hydrophiinae</taxon>
        <taxon>Pseudonaja</taxon>
    </lineage>
</organism>
<keyword evidence="3" id="KW-1185">Reference proteome</keyword>
<name>A0A670ZAP2_PSETE</name>